<proteinExistence type="predicted"/>
<dbReference type="PANTHER" id="PTHR43194:SF2">
    <property type="entry name" value="PEROXISOMAL MEMBRANE PROTEIN LPX1"/>
    <property type="match status" value="1"/>
</dbReference>
<sequence length="289" mass="31671">MKGLKMTVMLTLGLAICIAASSQAEDYGFVAEVRGEGPPMVLIPGLNTPGEVWAEVEAHYRGRYQTHTLTLKGFAGEPMTAEPSLEAVKNGLMAYLKDKQLNKPVLVGHSLGGFLSLWVASDAPKSVGKLVIVDSLPFFPLIFNPAATEASMEPLARQQTQGIASASVEGRRQYYQGSVPGLVTSEEDARRITGWGVASDPAMTAQSMYTMFTTDLRDDLARIEVPTLVLGSWYSAKNFGGTIDSVKAQFSMQYEHLPEVEIVMHEQARHFIMLDDPQWTMEKVDGFLH</sequence>
<accession>A0ABT8TE37</accession>
<gene>
    <name evidence="3" type="ORF">QWI16_04255</name>
</gene>
<dbReference type="EMBL" id="JAULRT010000035">
    <property type="protein sequence ID" value="MDO3381373.1"/>
    <property type="molecule type" value="Genomic_DNA"/>
</dbReference>
<dbReference type="InterPro" id="IPR029058">
    <property type="entry name" value="AB_hydrolase_fold"/>
</dbReference>
<keyword evidence="3" id="KW-0378">Hydrolase</keyword>
<evidence type="ECO:0000313" key="4">
    <source>
        <dbReference type="Proteomes" id="UP001168380"/>
    </source>
</evidence>
<evidence type="ECO:0000256" key="1">
    <source>
        <dbReference type="SAM" id="SignalP"/>
    </source>
</evidence>
<name>A0ABT8TE37_9GAMM</name>
<dbReference type="InterPro" id="IPR000073">
    <property type="entry name" value="AB_hydrolase_1"/>
</dbReference>
<dbReference type="InterPro" id="IPR050228">
    <property type="entry name" value="Carboxylesterase_BioH"/>
</dbReference>
<keyword evidence="1" id="KW-0732">Signal</keyword>
<dbReference type="RefSeq" id="WP_302711510.1">
    <property type="nucleotide sequence ID" value="NZ_JAULRT010000035.1"/>
</dbReference>
<organism evidence="3 4">
    <name type="scientific">Gilvimarinus algae</name>
    <dbReference type="NCBI Taxonomy" id="3058037"/>
    <lineage>
        <taxon>Bacteria</taxon>
        <taxon>Pseudomonadati</taxon>
        <taxon>Pseudomonadota</taxon>
        <taxon>Gammaproteobacteria</taxon>
        <taxon>Cellvibrionales</taxon>
        <taxon>Cellvibrionaceae</taxon>
        <taxon>Gilvimarinus</taxon>
    </lineage>
</organism>
<dbReference type="SUPFAM" id="SSF53474">
    <property type="entry name" value="alpha/beta-Hydrolases"/>
    <property type="match status" value="1"/>
</dbReference>
<feature type="chain" id="PRO_5046194567" evidence="1">
    <location>
        <begin position="25"/>
        <end position="289"/>
    </location>
</feature>
<reference evidence="3" key="1">
    <citation type="submission" date="2023-07" db="EMBL/GenBank/DDBJ databases">
        <title>Gilvimarinus algae sp. nov., isolated from the surface of Kelp.</title>
        <authorList>
            <person name="Sun Y.Y."/>
            <person name="Gong Y."/>
            <person name="Du Z.J."/>
        </authorList>
    </citation>
    <scope>NUCLEOTIDE SEQUENCE</scope>
    <source>
        <strain evidence="3">SDUM040014</strain>
    </source>
</reference>
<dbReference type="Proteomes" id="UP001168380">
    <property type="component" value="Unassembled WGS sequence"/>
</dbReference>
<keyword evidence="4" id="KW-1185">Reference proteome</keyword>
<feature type="signal peptide" evidence="1">
    <location>
        <begin position="1"/>
        <end position="24"/>
    </location>
</feature>
<evidence type="ECO:0000313" key="3">
    <source>
        <dbReference type="EMBL" id="MDO3381373.1"/>
    </source>
</evidence>
<dbReference type="GO" id="GO:0016787">
    <property type="term" value="F:hydrolase activity"/>
    <property type="evidence" value="ECO:0007669"/>
    <property type="project" value="UniProtKB-KW"/>
</dbReference>
<evidence type="ECO:0000259" key="2">
    <source>
        <dbReference type="Pfam" id="PF12697"/>
    </source>
</evidence>
<protein>
    <submittedName>
        <fullName evidence="3">Alpha/beta hydrolase</fullName>
    </submittedName>
</protein>
<dbReference type="Gene3D" id="3.40.50.1820">
    <property type="entry name" value="alpha/beta hydrolase"/>
    <property type="match status" value="1"/>
</dbReference>
<comment type="caution">
    <text evidence="3">The sequence shown here is derived from an EMBL/GenBank/DDBJ whole genome shotgun (WGS) entry which is preliminary data.</text>
</comment>
<feature type="domain" description="AB hydrolase-1" evidence="2">
    <location>
        <begin position="40"/>
        <end position="280"/>
    </location>
</feature>
<dbReference type="Pfam" id="PF12697">
    <property type="entry name" value="Abhydrolase_6"/>
    <property type="match status" value="1"/>
</dbReference>
<dbReference type="PANTHER" id="PTHR43194">
    <property type="entry name" value="HYDROLASE ALPHA/BETA FOLD FAMILY"/>
    <property type="match status" value="1"/>
</dbReference>